<accession>A0ABV6LF34</accession>
<reference evidence="1 2" key="1">
    <citation type="submission" date="2024-09" db="EMBL/GenBank/DDBJ databases">
        <authorList>
            <person name="Sun Q."/>
            <person name="Mori K."/>
        </authorList>
    </citation>
    <scope>NUCLEOTIDE SEQUENCE [LARGE SCALE GENOMIC DNA]</scope>
    <source>
        <strain evidence="1 2">NCAIM B.02415</strain>
    </source>
</reference>
<comment type="caution">
    <text evidence="1">The sequence shown here is derived from an EMBL/GenBank/DDBJ whole genome shotgun (WGS) entry which is preliminary data.</text>
</comment>
<dbReference type="InterPro" id="IPR010667">
    <property type="entry name" value="Phage_T4_Gp19"/>
</dbReference>
<dbReference type="PANTHER" id="PTHR38009:SF1">
    <property type="entry name" value="CONSERVED HYPOTHETICAL PHAGE TAIL PROTEIN"/>
    <property type="match status" value="1"/>
</dbReference>
<dbReference type="InterPro" id="IPR011747">
    <property type="entry name" value="CHP02241"/>
</dbReference>
<evidence type="ECO:0000313" key="2">
    <source>
        <dbReference type="Proteomes" id="UP001589828"/>
    </source>
</evidence>
<sequence>MKTNYPLLTYNYKVSIGKDTMSFSEVSGLSISYDKIVYKHGLSFLTGPVIARGQKHQGTVSLRRGLAADRNELYAWLEEKSFKDIYVDLCDETGNAVVRWELVRALPLKLDAPQLSARSAEVVIESLEVIVTDLKIKYLQ</sequence>
<keyword evidence="2" id="KW-1185">Reference proteome</keyword>
<protein>
    <submittedName>
        <fullName evidence="1">Phage tail protein</fullName>
    </submittedName>
</protein>
<dbReference type="Pfam" id="PF06841">
    <property type="entry name" value="Phage_T4_gp19"/>
    <property type="match status" value="1"/>
</dbReference>
<dbReference type="PANTHER" id="PTHR38009">
    <property type="entry name" value="CONSERVED HYPOTHETICAL PHAGE TAIL PROTEIN"/>
    <property type="match status" value="1"/>
</dbReference>
<dbReference type="RefSeq" id="WP_377025804.1">
    <property type="nucleotide sequence ID" value="NZ_JBHLTS010000077.1"/>
</dbReference>
<evidence type="ECO:0000313" key="1">
    <source>
        <dbReference type="EMBL" id="MFC0518079.1"/>
    </source>
</evidence>
<gene>
    <name evidence="1" type="ORF">ACFFGT_27945</name>
</gene>
<dbReference type="Proteomes" id="UP001589828">
    <property type="component" value="Unassembled WGS sequence"/>
</dbReference>
<organism evidence="1 2">
    <name type="scientific">Mucilaginibacter angelicae</name>
    <dbReference type="NCBI Taxonomy" id="869718"/>
    <lineage>
        <taxon>Bacteria</taxon>
        <taxon>Pseudomonadati</taxon>
        <taxon>Bacteroidota</taxon>
        <taxon>Sphingobacteriia</taxon>
        <taxon>Sphingobacteriales</taxon>
        <taxon>Sphingobacteriaceae</taxon>
        <taxon>Mucilaginibacter</taxon>
    </lineage>
</organism>
<proteinExistence type="predicted"/>
<dbReference type="EMBL" id="JBHLTS010000077">
    <property type="protein sequence ID" value="MFC0518079.1"/>
    <property type="molecule type" value="Genomic_DNA"/>
</dbReference>
<dbReference type="NCBIfam" id="TIGR02241">
    <property type="entry name" value="conserved hypothetical phage tail region protein"/>
    <property type="match status" value="1"/>
</dbReference>
<name>A0ABV6LF34_9SPHI</name>